<dbReference type="CDD" id="cd07816">
    <property type="entry name" value="Bet_v1-like"/>
    <property type="match status" value="1"/>
</dbReference>
<evidence type="ECO:0000259" key="2">
    <source>
        <dbReference type="Pfam" id="PF00407"/>
    </source>
</evidence>
<reference evidence="3 4" key="1">
    <citation type="submission" date="2019-09" db="EMBL/GenBank/DDBJ databases">
        <title>A chromosome-level genome assembly of the Chinese tupelo Nyssa sinensis.</title>
        <authorList>
            <person name="Yang X."/>
            <person name="Kang M."/>
            <person name="Yang Y."/>
            <person name="Xiong H."/>
            <person name="Wang M."/>
            <person name="Zhang Z."/>
            <person name="Wang Z."/>
            <person name="Wu H."/>
            <person name="Ma T."/>
            <person name="Liu J."/>
            <person name="Xi Z."/>
        </authorList>
    </citation>
    <scope>NUCLEOTIDE SEQUENCE [LARGE SCALE GENOMIC DNA]</scope>
    <source>
        <strain evidence="3">J267</strain>
        <tissue evidence="3">Leaf</tissue>
    </source>
</reference>
<dbReference type="GO" id="GO:0038023">
    <property type="term" value="F:signaling receptor activity"/>
    <property type="evidence" value="ECO:0007669"/>
    <property type="project" value="InterPro"/>
</dbReference>
<dbReference type="GO" id="GO:0005737">
    <property type="term" value="C:cytoplasm"/>
    <property type="evidence" value="ECO:0007669"/>
    <property type="project" value="TreeGrafter"/>
</dbReference>
<dbReference type="InterPro" id="IPR024949">
    <property type="entry name" value="Bet_v_I_allergen"/>
</dbReference>
<sequence>MGVISYDVEITSSIPPAKMFKAFVLDADTLIPKILPLAIKSAELIEGDGGPGSIKLVTFGEGSQFKSVKHKIDGIDKENFTVQL</sequence>
<dbReference type="GO" id="GO:0009738">
    <property type="term" value="P:abscisic acid-activated signaling pathway"/>
    <property type="evidence" value="ECO:0007669"/>
    <property type="project" value="InterPro"/>
</dbReference>
<evidence type="ECO:0000256" key="1">
    <source>
        <dbReference type="ARBA" id="ARBA00009744"/>
    </source>
</evidence>
<keyword evidence="4" id="KW-1185">Reference proteome</keyword>
<dbReference type="AlphaFoldDB" id="A0A5J5C173"/>
<gene>
    <name evidence="3" type="ORF">F0562_000673</name>
</gene>
<dbReference type="Gene3D" id="3.30.530.20">
    <property type="match status" value="1"/>
</dbReference>
<dbReference type="GO" id="GO:0005634">
    <property type="term" value="C:nucleus"/>
    <property type="evidence" value="ECO:0007669"/>
    <property type="project" value="TreeGrafter"/>
</dbReference>
<dbReference type="InterPro" id="IPR050279">
    <property type="entry name" value="Plant_def-hormone_signal"/>
</dbReference>
<dbReference type="GO" id="GO:0010427">
    <property type="term" value="F:abscisic acid binding"/>
    <property type="evidence" value="ECO:0007669"/>
    <property type="project" value="InterPro"/>
</dbReference>
<accession>A0A5J5C173</accession>
<protein>
    <recommendedName>
        <fullName evidence="2">Bet v I/Major latex protein domain-containing protein</fullName>
    </recommendedName>
</protein>
<dbReference type="PRINTS" id="PR00634">
    <property type="entry name" value="BETALLERGEN"/>
</dbReference>
<dbReference type="Proteomes" id="UP000325577">
    <property type="component" value="Linkage Group LG0"/>
</dbReference>
<feature type="domain" description="Bet v I/Major latex protein" evidence="2">
    <location>
        <begin position="1"/>
        <end position="83"/>
    </location>
</feature>
<dbReference type="EMBL" id="CM018031">
    <property type="protein sequence ID" value="KAA8548989.1"/>
    <property type="molecule type" value="Genomic_DNA"/>
</dbReference>
<comment type="similarity">
    <text evidence="1">Belongs to the BetVI family.</text>
</comment>
<dbReference type="InterPro" id="IPR023393">
    <property type="entry name" value="START-like_dom_sf"/>
</dbReference>
<name>A0A5J5C173_9ASTE</name>
<organism evidence="3 4">
    <name type="scientific">Nyssa sinensis</name>
    <dbReference type="NCBI Taxonomy" id="561372"/>
    <lineage>
        <taxon>Eukaryota</taxon>
        <taxon>Viridiplantae</taxon>
        <taxon>Streptophyta</taxon>
        <taxon>Embryophyta</taxon>
        <taxon>Tracheophyta</taxon>
        <taxon>Spermatophyta</taxon>
        <taxon>Magnoliopsida</taxon>
        <taxon>eudicotyledons</taxon>
        <taxon>Gunneridae</taxon>
        <taxon>Pentapetalae</taxon>
        <taxon>asterids</taxon>
        <taxon>Cornales</taxon>
        <taxon>Nyssaceae</taxon>
        <taxon>Nyssa</taxon>
    </lineage>
</organism>
<dbReference type="OrthoDB" id="1879545at2759"/>
<dbReference type="InterPro" id="IPR000916">
    <property type="entry name" value="Bet_v_I/MLP"/>
</dbReference>
<dbReference type="GO" id="GO:0004864">
    <property type="term" value="F:protein phosphatase inhibitor activity"/>
    <property type="evidence" value="ECO:0007669"/>
    <property type="project" value="InterPro"/>
</dbReference>
<dbReference type="PANTHER" id="PTHR31213">
    <property type="entry name" value="OS08G0374000 PROTEIN-RELATED"/>
    <property type="match status" value="1"/>
</dbReference>
<evidence type="ECO:0000313" key="4">
    <source>
        <dbReference type="Proteomes" id="UP000325577"/>
    </source>
</evidence>
<proteinExistence type="inferred from homology"/>
<dbReference type="FunFam" id="3.30.530.20:FF:000007">
    <property type="entry name" value="Major pollen allergen Bet v 1-A"/>
    <property type="match status" value="1"/>
</dbReference>
<dbReference type="GO" id="GO:0006952">
    <property type="term" value="P:defense response"/>
    <property type="evidence" value="ECO:0007669"/>
    <property type="project" value="InterPro"/>
</dbReference>
<dbReference type="PANTHER" id="PTHR31213:SF55">
    <property type="entry name" value="STRESS-INDUCED PROTEIN SAM22"/>
    <property type="match status" value="1"/>
</dbReference>
<dbReference type="Pfam" id="PF00407">
    <property type="entry name" value="Bet_v_1"/>
    <property type="match status" value="1"/>
</dbReference>
<dbReference type="SUPFAM" id="SSF55961">
    <property type="entry name" value="Bet v1-like"/>
    <property type="match status" value="1"/>
</dbReference>
<evidence type="ECO:0000313" key="3">
    <source>
        <dbReference type="EMBL" id="KAA8548989.1"/>
    </source>
</evidence>